<feature type="region of interest" description="Disordered" evidence="1">
    <location>
        <begin position="734"/>
        <end position="761"/>
    </location>
</feature>
<gene>
    <name evidence="2" type="ORF">ACFP0N_18535</name>
</gene>
<dbReference type="Gene3D" id="1.10.287.1060">
    <property type="entry name" value="ESAT-6-like"/>
    <property type="match status" value="1"/>
</dbReference>
<protein>
    <recommendedName>
        <fullName evidence="4">AG2 protein</fullName>
    </recommendedName>
</protein>
<name>A0ABW1EZ64_9ACTN</name>
<feature type="compositionally biased region" description="Polar residues" evidence="1">
    <location>
        <begin position="752"/>
        <end position="761"/>
    </location>
</feature>
<organism evidence="2 3">
    <name type="scientific">Kitasatospora aburaviensis</name>
    <dbReference type="NCBI Taxonomy" id="67265"/>
    <lineage>
        <taxon>Bacteria</taxon>
        <taxon>Bacillati</taxon>
        <taxon>Actinomycetota</taxon>
        <taxon>Actinomycetes</taxon>
        <taxon>Kitasatosporales</taxon>
        <taxon>Streptomycetaceae</taxon>
        <taxon>Kitasatospora</taxon>
    </lineage>
</organism>
<comment type="caution">
    <text evidence="2">The sequence shown here is derived from an EMBL/GenBank/DDBJ whole genome shotgun (WGS) entry which is preliminary data.</text>
</comment>
<reference evidence="3" key="1">
    <citation type="journal article" date="2019" name="Int. J. Syst. Evol. Microbiol.">
        <title>The Global Catalogue of Microorganisms (GCM) 10K type strain sequencing project: providing services to taxonomists for standard genome sequencing and annotation.</title>
        <authorList>
            <consortium name="The Broad Institute Genomics Platform"/>
            <consortium name="The Broad Institute Genome Sequencing Center for Infectious Disease"/>
            <person name="Wu L."/>
            <person name="Ma J."/>
        </authorList>
    </citation>
    <scope>NUCLEOTIDE SEQUENCE [LARGE SCALE GENOMIC DNA]</scope>
    <source>
        <strain evidence="3">CGMCC 4.1469</strain>
    </source>
</reference>
<evidence type="ECO:0000256" key="1">
    <source>
        <dbReference type="SAM" id="MobiDB-lite"/>
    </source>
</evidence>
<proteinExistence type="predicted"/>
<accession>A0ABW1EZ64</accession>
<evidence type="ECO:0000313" key="2">
    <source>
        <dbReference type="EMBL" id="MFC5886970.1"/>
    </source>
</evidence>
<dbReference type="RefSeq" id="WP_313764883.1">
    <property type="nucleotide sequence ID" value="NZ_BAAAVH010000051.1"/>
</dbReference>
<dbReference type="Proteomes" id="UP001596067">
    <property type="component" value="Unassembled WGS sequence"/>
</dbReference>
<evidence type="ECO:0008006" key="4">
    <source>
        <dbReference type="Google" id="ProtNLM"/>
    </source>
</evidence>
<sequence>MVDFHELSTAKLDVLGTAATAWDDVVKKLQAMDRDWDGEVIGKVNSANWTGPSADAARPKLQRVNEQLTAAVTQATAIASVLRDAGNDFQSAKGKLDKAVADARSGGLTVTSDGTVSWPPADNATRHDPEANQAYQAEYRGKAEAARKAIDAAVQEATAADERAAWAMRSDTTTDNLKSFNAKAVGAGSDADGIRAAQLAGKGGKITDAELTELNSLLAANQNDPLFSTRFYQDLGPKGTLQAWNSMVGEEQQFNGASDARWKQYQELQKNLGLNLATATRPSNVPHLPDQWAADLRKAGAEPLWDKPYRQSGLDYAPYGYQVLSGILRTGNYDPHFLNPIAEHITQLDTDEKYWPAPVYGPRSDRRGYNLLGAEGGSGFEPTTAVLEALGHSPEAATKFFHDAPTAYNTDGTVNPNGKVKPADYLNYFTHDKEYTPDTVSQKNELRQTGMKSGPDALGHALEAATTGRPYDDHSGTPPKHTADQADVMNKVVQTFGTHGNGGVLDDLKGEDAKFAPLRDSLGHMSADYIGDVQRALSPHKDDLPVNGAAANLKESPVRGLLDALGRDPDAYGAVANANQAYSTALVRGHIENGVDFSRLEADIDSTSRAGGVISGILNEARINEVHQEHATSDKEYNEALEKNAGYAKTAFTTTIGAVTEKVPVAGEVANFLVEEITDSVVEANQRDTTEDGRQEGRDFVAEGREGAALGAKQAVIDAANGTKLSPEDIRRLADSAGDRALDGYTDGSGGSQSSNGKVSG</sequence>
<evidence type="ECO:0000313" key="3">
    <source>
        <dbReference type="Proteomes" id="UP001596067"/>
    </source>
</evidence>
<dbReference type="EMBL" id="JBHSOD010000022">
    <property type="protein sequence ID" value="MFC5886970.1"/>
    <property type="molecule type" value="Genomic_DNA"/>
</dbReference>
<keyword evidence="3" id="KW-1185">Reference proteome</keyword>